<evidence type="ECO:0000256" key="1">
    <source>
        <dbReference type="ARBA" id="ARBA00005196"/>
    </source>
</evidence>
<feature type="site" description="Could be important to modulate the pK values of the two catalytic cysteine residues" evidence="8">
    <location>
        <position position="193"/>
    </location>
</feature>
<gene>
    <name evidence="8" type="primary">dapF</name>
    <name evidence="10" type="ORF">H9Q78_06900</name>
</gene>
<dbReference type="AlphaFoldDB" id="A0A7G9G866"/>
<feature type="binding site" evidence="8">
    <location>
        <begin position="67"/>
        <end position="68"/>
    </location>
    <ligand>
        <name>substrate</name>
    </ligand>
</feature>
<dbReference type="GO" id="GO:0009089">
    <property type="term" value="P:lysine biosynthetic process via diaminopimelate"/>
    <property type="evidence" value="ECO:0007669"/>
    <property type="project" value="UniProtKB-UniRule"/>
</dbReference>
<feature type="binding site" evidence="8">
    <location>
        <position position="142"/>
    </location>
    <ligand>
        <name>substrate</name>
    </ligand>
</feature>
<comment type="subunit">
    <text evidence="8">Homodimer.</text>
</comment>
<dbReference type="UniPathway" id="UPA00034">
    <property type="reaction ID" value="UER00025"/>
</dbReference>
<comment type="function">
    <text evidence="8">Catalyzes the stereoinversion of LL-2,6-diaminopimelate (L,L-DAP) to meso-diaminopimelate (meso-DAP), a precursor of L-lysine and an essential component of the bacterial peptidoglycan.</text>
</comment>
<dbReference type="GO" id="GO:0008837">
    <property type="term" value="F:diaminopimelate epimerase activity"/>
    <property type="evidence" value="ECO:0007669"/>
    <property type="project" value="UniProtKB-UniRule"/>
</dbReference>
<keyword evidence="6 8" id="KW-0413">Isomerase</keyword>
<evidence type="ECO:0000256" key="9">
    <source>
        <dbReference type="PROSITE-ProRule" id="PRU10125"/>
    </source>
</evidence>
<comment type="similarity">
    <text evidence="2 8">Belongs to the diaminopimelate epimerase family.</text>
</comment>
<dbReference type="PANTHER" id="PTHR31689">
    <property type="entry name" value="DIAMINOPIMELATE EPIMERASE, CHLOROPLASTIC"/>
    <property type="match status" value="1"/>
</dbReference>
<dbReference type="Proteomes" id="UP000515823">
    <property type="component" value="Chromosome"/>
</dbReference>
<keyword evidence="11" id="KW-1185">Reference proteome</keyword>
<evidence type="ECO:0000256" key="4">
    <source>
        <dbReference type="ARBA" id="ARBA00022605"/>
    </source>
</evidence>
<dbReference type="GO" id="GO:0005829">
    <property type="term" value="C:cytosol"/>
    <property type="evidence" value="ECO:0007669"/>
    <property type="project" value="TreeGrafter"/>
</dbReference>
<evidence type="ECO:0000313" key="10">
    <source>
        <dbReference type="EMBL" id="QNM06998.1"/>
    </source>
</evidence>
<accession>A0A7G9G866</accession>
<dbReference type="InterPro" id="IPR001653">
    <property type="entry name" value="DAP_epimerase_DapF"/>
</dbReference>
<comment type="subcellular location">
    <subcellularLocation>
        <location evidence="8">Cytoplasm</location>
    </subcellularLocation>
</comment>
<feature type="site" description="Could be important to modulate the pK values of the two catalytic cysteine residues" evidence="8">
    <location>
        <position position="144"/>
    </location>
</feature>
<feature type="binding site" evidence="8">
    <location>
        <position position="6"/>
    </location>
    <ligand>
        <name>substrate</name>
    </ligand>
</feature>
<evidence type="ECO:0000256" key="7">
    <source>
        <dbReference type="ARBA" id="ARBA00051712"/>
    </source>
</evidence>
<evidence type="ECO:0000256" key="8">
    <source>
        <dbReference type="HAMAP-Rule" id="MF_00197"/>
    </source>
</evidence>
<organism evidence="10 11">
    <name type="scientific">Qiania dongpingensis</name>
    <dbReference type="NCBI Taxonomy" id="2763669"/>
    <lineage>
        <taxon>Bacteria</taxon>
        <taxon>Bacillati</taxon>
        <taxon>Bacillota</taxon>
        <taxon>Clostridia</taxon>
        <taxon>Lachnospirales</taxon>
        <taxon>Lachnospiraceae</taxon>
        <taxon>Qiania</taxon>
    </lineage>
</organism>
<evidence type="ECO:0000256" key="2">
    <source>
        <dbReference type="ARBA" id="ARBA00010219"/>
    </source>
</evidence>
<comment type="catalytic activity">
    <reaction evidence="7 8">
        <text>(2S,6S)-2,6-diaminopimelate = meso-2,6-diaminopimelate</text>
        <dbReference type="Rhea" id="RHEA:15393"/>
        <dbReference type="ChEBI" id="CHEBI:57609"/>
        <dbReference type="ChEBI" id="CHEBI:57791"/>
        <dbReference type="EC" id="5.1.1.7"/>
    </reaction>
</comment>
<feature type="active site" description="Proton donor" evidence="8">
    <location>
        <position position="66"/>
    </location>
</feature>
<proteinExistence type="inferred from homology"/>
<dbReference type="HAMAP" id="MF_00197">
    <property type="entry name" value="DAP_epimerase"/>
    <property type="match status" value="1"/>
</dbReference>
<keyword evidence="5 8" id="KW-0457">Lysine biosynthesis</keyword>
<evidence type="ECO:0000256" key="6">
    <source>
        <dbReference type="ARBA" id="ARBA00023235"/>
    </source>
</evidence>
<evidence type="ECO:0000313" key="11">
    <source>
        <dbReference type="Proteomes" id="UP000515823"/>
    </source>
</evidence>
<feature type="binding site" evidence="8">
    <location>
        <position position="175"/>
    </location>
    <ligand>
        <name>substrate</name>
    </ligand>
</feature>
<keyword evidence="8" id="KW-0963">Cytoplasm</keyword>
<feature type="binding site" evidence="8">
    <location>
        <begin position="203"/>
        <end position="204"/>
    </location>
    <ligand>
        <name>substrate</name>
    </ligand>
</feature>
<dbReference type="EC" id="5.1.1.7" evidence="3 8"/>
<comment type="pathway">
    <text evidence="1 8">Amino-acid biosynthesis; L-lysine biosynthesis via DAP pathway; DL-2,6-diaminopimelate from LL-2,6-diaminopimelate: step 1/1.</text>
</comment>
<feature type="active site" evidence="9">
    <location>
        <position position="66"/>
    </location>
</feature>
<dbReference type="PANTHER" id="PTHR31689:SF0">
    <property type="entry name" value="DIAMINOPIMELATE EPIMERASE"/>
    <property type="match status" value="1"/>
</dbReference>
<protein>
    <recommendedName>
        <fullName evidence="3 8">Diaminopimelate epimerase</fullName>
        <shortName evidence="8">DAP epimerase</shortName>
        <ecNumber evidence="3 8">5.1.1.7</ecNumber>
    </recommendedName>
    <alternativeName>
        <fullName evidence="8">PLP-independent amino acid racemase</fullName>
    </alternativeName>
</protein>
<dbReference type="Gene3D" id="3.10.310.10">
    <property type="entry name" value="Diaminopimelate Epimerase, Chain A, domain 1"/>
    <property type="match status" value="2"/>
</dbReference>
<evidence type="ECO:0000256" key="5">
    <source>
        <dbReference type="ARBA" id="ARBA00023154"/>
    </source>
</evidence>
<keyword evidence="4 8" id="KW-0028">Amino-acid biosynthesis</keyword>
<feature type="binding site" evidence="8">
    <location>
        <position position="57"/>
    </location>
    <ligand>
        <name>substrate</name>
    </ligand>
</feature>
<dbReference type="InterPro" id="IPR018510">
    <property type="entry name" value="DAP_epimerase_AS"/>
</dbReference>
<dbReference type="Pfam" id="PF01678">
    <property type="entry name" value="DAP_epimerase"/>
    <property type="match status" value="2"/>
</dbReference>
<dbReference type="EMBL" id="CP060634">
    <property type="protein sequence ID" value="QNM06998.1"/>
    <property type="molecule type" value="Genomic_DNA"/>
</dbReference>
<dbReference type="NCBIfam" id="TIGR00652">
    <property type="entry name" value="DapF"/>
    <property type="match status" value="1"/>
</dbReference>
<reference evidence="10 11" key="1">
    <citation type="submission" date="2020-08" db="EMBL/GenBank/DDBJ databases">
        <authorList>
            <person name="Liu C."/>
            <person name="Sun Q."/>
        </authorList>
    </citation>
    <scope>NUCLEOTIDE SEQUENCE [LARGE SCALE GENOMIC DNA]</scope>
    <source>
        <strain evidence="10 11">NSJ-38</strain>
    </source>
</reference>
<comment type="caution">
    <text evidence="8">Lacks conserved residue(s) required for the propagation of feature annotation.</text>
</comment>
<feature type="active site" description="Proton acceptor" evidence="8">
    <location>
        <position position="202"/>
    </location>
</feature>
<sequence>MHGLGNDYVYVNCYEESIEAPALVAKAVSDRHFGIGADGLILIQPSEKADCRMVMYNADGSRGAMCGNGIRCVAKYVYESGRVQSPRMNIETDSGIRRLFCRTRNGKINLVDVEMGIPVVEKREVLEAGGRSFSFTPVNMGNPHAVLFYTDVESLDLMDLGPLLERHERFPDRTNVEFAQVLDAQNIRLRVWERGTGETMACGTGACAACAAAISMGLVKRKVVMHLTGGRLDITWANPGGPMVMTGPAAEVFRGEISLKDFLKN</sequence>
<name>A0A7G9G866_9FIRM</name>
<dbReference type="SUPFAM" id="SSF54506">
    <property type="entry name" value="Diaminopimelate epimerase-like"/>
    <property type="match status" value="2"/>
</dbReference>
<dbReference type="PROSITE" id="PS01326">
    <property type="entry name" value="DAP_EPIMERASE"/>
    <property type="match status" value="1"/>
</dbReference>
<dbReference type="KEGG" id="qdo:H9Q78_06900"/>
<feature type="binding site" evidence="8">
    <location>
        <begin position="193"/>
        <end position="194"/>
    </location>
    <ligand>
        <name>substrate</name>
    </ligand>
</feature>
<evidence type="ECO:0000256" key="3">
    <source>
        <dbReference type="ARBA" id="ARBA00013080"/>
    </source>
</evidence>